<dbReference type="EMBL" id="JAGPXD010000001">
    <property type="protein sequence ID" value="KAH7376436.1"/>
    <property type="molecule type" value="Genomic_DNA"/>
</dbReference>
<organism evidence="2 3">
    <name type="scientific">Plectosphaerella cucumerina</name>
    <dbReference type="NCBI Taxonomy" id="40658"/>
    <lineage>
        <taxon>Eukaryota</taxon>
        <taxon>Fungi</taxon>
        <taxon>Dikarya</taxon>
        <taxon>Ascomycota</taxon>
        <taxon>Pezizomycotina</taxon>
        <taxon>Sordariomycetes</taxon>
        <taxon>Hypocreomycetidae</taxon>
        <taxon>Glomerellales</taxon>
        <taxon>Plectosphaerellaceae</taxon>
        <taxon>Plectosphaerella</taxon>
    </lineage>
</organism>
<name>A0A8K0TVX8_9PEZI</name>
<reference evidence="2" key="1">
    <citation type="journal article" date="2021" name="Nat. Commun.">
        <title>Genetic determinants of endophytism in the Arabidopsis root mycobiome.</title>
        <authorList>
            <person name="Mesny F."/>
            <person name="Miyauchi S."/>
            <person name="Thiergart T."/>
            <person name="Pickel B."/>
            <person name="Atanasova L."/>
            <person name="Karlsson M."/>
            <person name="Huettel B."/>
            <person name="Barry K.W."/>
            <person name="Haridas S."/>
            <person name="Chen C."/>
            <person name="Bauer D."/>
            <person name="Andreopoulos W."/>
            <person name="Pangilinan J."/>
            <person name="LaButti K."/>
            <person name="Riley R."/>
            <person name="Lipzen A."/>
            <person name="Clum A."/>
            <person name="Drula E."/>
            <person name="Henrissat B."/>
            <person name="Kohler A."/>
            <person name="Grigoriev I.V."/>
            <person name="Martin F.M."/>
            <person name="Hacquard S."/>
        </authorList>
    </citation>
    <scope>NUCLEOTIDE SEQUENCE</scope>
    <source>
        <strain evidence="2">MPI-CAGE-AT-0016</strain>
    </source>
</reference>
<feature type="compositionally biased region" description="Polar residues" evidence="1">
    <location>
        <begin position="181"/>
        <end position="191"/>
    </location>
</feature>
<feature type="compositionally biased region" description="Basic residues" evidence="1">
    <location>
        <begin position="19"/>
        <end position="37"/>
    </location>
</feature>
<feature type="region of interest" description="Disordered" evidence="1">
    <location>
        <begin position="170"/>
        <end position="191"/>
    </location>
</feature>
<feature type="region of interest" description="Disordered" evidence="1">
    <location>
        <begin position="89"/>
        <end position="135"/>
    </location>
</feature>
<feature type="region of interest" description="Disordered" evidence="1">
    <location>
        <begin position="244"/>
        <end position="288"/>
    </location>
</feature>
<protein>
    <submittedName>
        <fullName evidence="2">Uncharacterized protein</fullName>
    </submittedName>
</protein>
<feature type="region of interest" description="Disordered" evidence="1">
    <location>
        <begin position="360"/>
        <end position="382"/>
    </location>
</feature>
<proteinExistence type="predicted"/>
<feature type="compositionally biased region" description="Basic residues" evidence="1">
    <location>
        <begin position="755"/>
        <end position="764"/>
    </location>
</feature>
<gene>
    <name evidence="2" type="ORF">B0T11DRAFT_20873</name>
</gene>
<dbReference type="OrthoDB" id="5426563at2759"/>
<accession>A0A8K0TVX8</accession>
<feature type="region of interest" description="Disordered" evidence="1">
    <location>
        <begin position="655"/>
        <end position="785"/>
    </location>
</feature>
<feature type="region of interest" description="Disordered" evidence="1">
    <location>
        <begin position="1"/>
        <end position="66"/>
    </location>
</feature>
<feature type="region of interest" description="Disordered" evidence="1">
    <location>
        <begin position="448"/>
        <end position="493"/>
    </location>
</feature>
<feature type="compositionally biased region" description="Basic and acidic residues" evidence="1">
    <location>
        <begin position="122"/>
        <end position="135"/>
    </location>
</feature>
<sequence length="785" mass="85874">MNWTEGTLQRHSRNGPSRLKQKKSLARTRQKLRHGSQVRHSPIVFGLPESATRGSSSTNRSHPRQWALTLAGQKLLPEDDQGDCEILVSSGKRKSQANPRNSQLSSPRIARSSAYPAAGERVQAEHTSSQDRRLGDLERKRRELLGRGDWVGTDIQKPLLISFPAQTSSTTKGKWGFGQRKTPSSGESSCHQNKMMAQMRPWLAEMPPKLQPSQVQSIKLRIGSQPSLVTTPGKGGHISQMEAHSSLSRLQNPFSSPTSSPRTALQPPSSASVRRLRRKKDAHAEETRSTGFSAIKLASSGRVVPDLESRLQSLKSRQPMAYVEAYPATLHQPVPMRMAHLDCFGKSSSPALDQNTRVSNAKHANTVKYPSQSSESTSRTVSVVKDSIERAGRSTPIQGPRFDYPPMTDSSHSEVQSLRFLSRFHPLAADVSLPEAPILQDLADPMKESPYFQTTSDGSKQPDEQMIPMETSNTSPSAPTRASPESLGLCSTNVGDAPIRSGIPKHIIGPVGLYGLAAPDAQKPQTKPVYDIDTTAASSKHGSTSPCPPKEATEPIDKADQEWLAFLDFEDDDDSHQSFDDRPSPSPIAEIPTETDAGSVPTEQPPSIYFTAEDFMTVTTCGSSCPPSPSLQMLDKPVDHHQEMASPRTAITVAPSDTIFGPDTLPTIYEASPTPEAEADTQMDDTPSLVHPDTMTYEDNRSTLAEAPASEFSLEQSGRESPHASTFAQPRPFVGRFAKTPVPQARPLVRVTHAPPRRGRPKRKARDERVSIRGIQNYYDDPIDG</sequence>
<feature type="compositionally biased region" description="Low complexity" evidence="1">
    <location>
        <begin position="371"/>
        <end position="382"/>
    </location>
</feature>
<feature type="region of interest" description="Disordered" evidence="1">
    <location>
        <begin position="570"/>
        <end position="606"/>
    </location>
</feature>
<evidence type="ECO:0000313" key="2">
    <source>
        <dbReference type="EMBL" id="KAH7376436.1"/>
    </source>
</evidence>
<keyword evidence="3" id="KW-1185">Reference proteome</keyword>
<evidence type="ECO:0000313" key="3">
    <source>
        <dbReference type="Proteomes" id="UP000813385"/>
    </source>
</evidence>
<feature type="compositionally biased region" description="Polar residues" evidence="1">
    <location>
        <begin position="96"/>
        <end position="106"/>
    </location>
</feature>
<dbReference type="AlphaFoldDB" id="A0A8K0TVX8"/>
<feature type="compositionally biased region" description="Polar residues" evidence="1">
    <location>
        <begin position="470"/>
        <end position="480"/>
    </location>
</feature>
<dbReference type="Proteomes" id="UP000813385">
    <property type="component" value="Unassembled WGS sequence"/>
</dbReference>
<comment type="caution">
    <text evidence="2">The sequence shown here is derived from an EMBL/GenBank/DDBJ whole genome shotgun (WGS) entry which is preliminary data.</text>
</comment>
<evidence type="ECO:0000256" key="1">
    <source>
        <dbReference type="SAM" id="MobiDB-lite"/>
    </source>
</evidence>
<feature type="compositionally biased region" description="Polar residues" evidence="1">
    <location>
        <begin position="244"/>
        <end position="272"/>
    </location>
</feature>